<proteinExistence type="predicted"/>
<organism evidence="1 2">
    <name type="scientific">Trematosphaeria pertusa</name>
    <dbReference type="NCBI Taxonomy" id="390896"/>
    <lineage>
        <taxon>Eukaryota</taxon>
        <taxon>Fungi</taxon>
        <taxon>Dikarya</taxon>
        <taxon>Ascomycota</taxon>
        <taxon>Pezizomycotina</taxon>
        <taxon>Dothideomycetes</taxon>
        <taxon>Pleosporomycetidae</taxon>
        <taxon>Pleosporales</taxon>
        <taxon>Massarineae</taxon>
        <taxon>Trematosphaeriaceae</taxon>
        <taxon>Trematosphaeria</taxon>
    </lineage>
</organism>
<evidence type="ECO:0000313" key="2">
    <source>
        <dbReference type="Proteomes" id="UP000800094"/>
    </source>
</evidence>
<evidence type="ECO:0000313" key="1">
    <source>
        <dbReference type="EMBL" id="KAF2241813.1"/>
    </source>
</evidence>
<name>A0A6A6HW74_9PLEO</name>
<keyword evidence="2" id="KW-1185">Reference proteome</keyword>
<accession>A0A6A6HW74</accession>
<dbReference type="AlphaFoldDB" id="A0A6A6HW74"/>
<reference evidence="1" key="1">
    <citation type="journal article" date="2020" name="Stud. Mycol.">
        <title>101 Dothideomycetes genomes: a test case for predicting lifestyles and emergence of pathogens.</title>
        <authorList>
            <person name="Haridas S."/>
            <person name="Albert R."/>
            <person name="Binder M."/>
            <person name="Bloem J."/>
            <person name="Labutti K."/>
            <person name="Salamov A."/>
            <person name="Andreopoulos B."/>
            <person name="Baker S."/>
            <person name="Barry K."/>
            <person name="Bills G."/>
            <person name="Bluhm B."/>
            <person name="Cannon C."/>
            <person name="Castanera R."/>
            <person name="Culley D."/>
            <person name="Daum C."/>
            <person name="Ezra D."/>
            <person name="Gonzalez J."/>
            <person name="Henrissat B."/>
            <person name="Kuo A."/>
            <person name="Liang C."/>
            <person name="Lipzen A."/>
            <person name="Lutzoni F."/>
            <person name="Magnuson J."/>
            <person name="Mondo S."/>
            <person name="Nolan M."/>
            <person name="Ohm R."/>
            <person name="Pangilinan J."/>
            <person name="Park H.-J."/>
            <person name="Ramirez L."/>
            <person name="Alfaro M."/>
            <person name="Sun H."/>
            <person name="Tritt A."/>
            <person name="Yoshinaga Y."/>
            <person name="Zwiers L.-H."/>
            <person name="Turgeon B."/>
            <person name="Goodwin S."/>
            <person name="Spatafora J."/>
            <person name="Crous P."/>
            <person name="Grigoriev I."/>
        </authorList>
    </citation>
    <scope>NUCLEOTIDE SEQUENCE</scope>
    <source>
        <strain evidence="1">CBS 122368</strain>
    </source>
</reference>
<dbReference type="RefSeq" id="XP_033676817.1">
    <property type="nucleotide sequence ID" value="XM_033820271.1"/>
</dbReference>
<sequence>MTQSTRAACDRKHASTVAKARTLRDSRVRCTAQCTPDMTAPEVGGPLERVARTSRRRPRFVQLPIALDDLLPSIPPPLSYLHVTSSELRGATAPVEVALPLYCRCMRQWREWECRPRRPRIHCLREDTKSPSPQPRQRAEVCSVAPQKMAGPLRGDVLSLSSTAVCASPRAQLPDRLNPLD</sequence>
<dbReference type="EMBL" id="ML987210">
    <property type="protein sequence ID" value="KAF2241813.1"/>
    <property type="molecule type" value="Genomic_DNA"/>
</dbReference>
<protein>
    <submittedName>
        <fullName evidence="1">Uncharacterized protein</fullName>
    </submittedName>
</protein>
<dbReference type="Proteomes" id="UP000800094">
    <property type="component" value="Unassembled WGS sequence"/>
</dbReference>
<gene>
    <name evidence="1" type="ORF">BU26DRAFT_170761</name>
</gene>
<dbReference type="GeneID" id="54573601"/>